<evidence type="ECO:0000256" key="1">
    <source>
        <dbReference type="SAM" id="SignalP"/>
    </source>
</evidence>
<dbReference type="OrthoDB" id="7432581at2"/>
<proteinExistence type="predicted"/>
<feature type="signal peptide" evidence="1">
    <location>
        <begin position="1"/>
        <end position="25"/>
    </location>
</feature>
<evidence type="ECO:0000313" key="3">
    <source>
        <dbReference type="EMBL" id="RSV05404.1"/>
    </source>
</evidence>
<reference evidence="4" key="2">
    <citation type="submission" date="2016-12" db="EMBL/GenBank/DDBJ databases">
        <title>Whole genome sequencing of Sphingomonas sp. ABOJV.</title>
        <authorList>
            <person name="Conlan S."/>
            <person name="Thomas P.J."/>
            <person name="Mullikin J."/>
            <person name="Palmore T.N."/>
            <person name="Frank K.M."/>
            <person name="Segre J.A."/>
        </authorList>
    </citation>
    <scope>NUCLEOTIDE SEQUENCE [LARGE SCALE GENOMIC DNA]</scope>
    <source>
        <strain evidence="4">ABOJV</strain>
    </source>
</reference>
<gene>
    <name evidence="2" type="ORF">BRX40_01795</name>
    <name evidence="3" type="ORF">CA257_05400</name>
</gene>
<organism evidence="2 4">
    <name type="scientific">Sphingomonas koreensis</name>
    <dbReference type="NCBI Taxonomy" id="93064"/>
    <lineage>
        <taxon>Bacteria</taxon>
        <taxon>Pseudomonadati</taxon>
        <taxon>Pseudomonadota</taxon>
        <taxon>Alphaproteobacteria</taxon>
        <taxon>Sphingomonadales</taxon>
        <taxon>Sphingomonadaceae</taxon>
        <taxon>Sphingomonas</taxon>
    </lineage>
</organism>
<keyword evidence="4" id="KW-1185">Reference proteome</keyword>
<reference evidence="2" key="1">
    <citation type="submission" date="2016-12" db="EMBL/GenBank/DDBJ databases">
        <title>Whole genome sequencing of Sphingomonas koreensis.</title>
        <authorList>
            <person name="Conlan S."/>
            <person name="Thomas P.J."/>
            <person name="Mullikin J."/>
            <person name="Palmore T.N."/>
            <person name="Frank K.M."/>
            <person name="Segre J.A."/>
        </authorList>
    </citation>
    <scope>NUCLEOTIDE SEQUENCE</scope>
    <source>
        <strain evidence="2">ABOJV</strain>
    </source>
</reference>
<dbReference type="EMBL" id="QQWO01000004">
    <property type="protein sequence ID" value="RSV05404.1"/>
    <property type="molecule type" value="Genomic_DNA"/>
</dbReference>
<dbReference type="AlphaFoldDB" id="A0A1L6J610"/>
<feature type="chain" id="PRO_5041797777" description="Secreted protein" evidence="1">
    <location>
        <begin position="26"/>
        <end position="194"/>
    </location>
</feature>
<name>A0A1L6J610_9SPHN</name>
<dbReference type="Proteomes" id="UP000185161">
    <property type="component" value="Chromosome"/>
</dbReference>
<dbReference type="GeneID" id="44131282"/>
<dbReference type="STRING" id="93064.BRX40_01795"/>
<accession>A0A1L6J610</accession>
<dbReference type="Proteomes" id="UP000286681">
    <property type="component" value="Unassembled WGS sequence"/>
</dbReference>
<sequence length="194" mass="20086">MSKEKVLPAALALAVSIAWASSAFGQTTLTESASYPATCTNALTCNQPASVTDARNFSTDYTYDAVHGGLLTKMQPAPVPGAPRPLAVYAYQQRYAYVKGPAGTLQQAASPVWVPVSETLCQTAAGSSAPVCDSATPSMITTYEYGANGTANNLFLKGKVVTADGISLRTCYGHDDFGNVLFVTTPGAGQGACQ</sequence>
<protein>
    <recommendedName>
        <fullName evidence="6">Secreted protein</fullName>
    </recommendedName>
</protein>
<dbReference type="EMBL" id="CP018820">
    <property type="protein sequence ID" value="APR51328.1"/>
    <property type="molecule type" value="Genomic_DNA"/>
</dbReference>
<dbReference type="KEGG" id="skr:BRX40_01795"/>
<evidence type="ECO:0000313" key="4">
    <source>
        <dbReference type="Proteomes" id="UP000185161"/>
    </source>
</evidence>
<keyword evidence="1" id="KW-0732">Signal</keyword>
<dbReference type="RefSeq" id="WP_075150476.1">
    <property type="nucleotide sequence ID" value="NZ_CP018820.1"/>
</dbReference>
<evidence type="ECO:0000313" key="2">
    <source>
        <dbReference type="EMBL" id="APR51328.1"/>
    </source>
</evidence>
<evidence type="ECO:0000313" key="5">
    <source>
        <dbReference type="Proteomes" id="UP000286681"/>
    </source>
</evidence>
<reference evidence="3 5" key="3">
    <citation type="submission" date="2018-07" db="EMBL/GenBank/DDBJ databases">
        <title>Genomic and Epidemiologic Investigation of an Indolent Hospital Outbreak.</title>
        <authorList>
            <person name="Johnson R.C."/>
            <person name="Deming C."/>
            <person name="Conlan S."/>
            <person name="Zellmer C.J."/>
            <person name="Michelin A.V."/>
            <person name="Lee-Lin S."/>
            <person name="Thomas P.J."/>
            <person name="Park M."/>
            <person name="Weingarten R.A."/>
            <person name="Less J."/>
            <person name="Dekker J.P."/>
            <person name="Frank K.M."/>
            <person name="Musser K.A."/>
            <person name="Mcquiston J.R."/>
            <person name="Henderson D.K."/>
            <person name="Lau A.F."/>
            <person name="Palmore T.N."/>
            <person name="Segre J.A."/>
        </authorList>
    </citation>
    <scope>NUCLEOTIDE SEQUENCE [LARGE SCALE GENOMIC DNA]</scope>
    <source>
        <strain evidence="3 5">SK-NIH.Env10_0317</strain>
    </source>
</reference>
<evidence type="ECO:0008006" key="6">
    <source>
        <dbReference type="Google" id="ProtNLM"/>
    </source>
</evidence>